<feature type="compositionally biased region" description="Low complexity" evidence="1">
    <location>
        <begin position="86"/>
        <end position="112"/>
    </location>
</feature>
<evidence type="ECO:0000256" key="1">
    <source>
        <dbReference type="SAM" id="MobiDB-lite"/>
    </source>
</evidence>
<gene>
    <name evidence="2" type="ORF">PG997_009070</name>
</gene>
<proteinExistence type="predicted"/>
<keyword evidence="3" id="KW-1185">Reference proteome</keyword>
<organism evidence="2 3">
    <name type="scientific">Apiospora hydei</name>
    <dbReference type="NCBI Taxonomy" id="1337664"/>
    <lineage>
        <taxon>Eukaryota</taxon>
        <taxon>Fungi</taxon>
        <taxon>Dikarya</taxon>
        <taxon>Ascomycota</taxon>
        <taxon>Pezizomycotina</taxon>
        <taxon>Sordariomycetes</taxon>
        <taxon>Xylariomycetidae</taxon>
        <taxon>Amphisphaeriales</taxon>
        <taxon>Apiosporaceae</taxon>
        <taxon>Apiospora</taxon>
    </lineage>
</organism>
<feature type="region of interest" description="Disordered" evidence="1">
    <location>
        <begin position="83"/>
        <end position="112"/>
    </location>
</feature>
<protein>
    <submittedName>
        <fullName evidence="2">Uncharacterized protein</fullName>
    </submittedName>
</protein>
<evidence type="ECO:0000313" key="3">
    <source>
        <dbReference type="Proteomes" id="UP001433268"/>
    </source>
</evidence>
<dbReference type="RefSeq" id="XP_066665347.1">
    <property type="nucleotide sequence ID" value="XM_066813385.1"/>
</dbReference>
<reference evidence="2 3" key="1">
    <citation type="submission" date="2023-01" db="EMBL/GenBank/DDBJ databases">
        <title>Analysis of 21 Apiospora genomes using comparative genomics revels a genus with tremendous synthesis potential of carbohydrate active enzymes and secondary metabolites.</title>
        <authorList>
            <person name="Sorensen T."/>
        </authorList>
    </citation>
    <scope>NUCLEOTIDE SEQUENCE [LARGE SCALE GENOMIC DNA]</scope>
    <source>
        <strain evidence="2 3">CBS 114990</strain>
    </source>
</reference>
<sequence length="250" mass="27552">MAIQRFALCTLAGWAAAEGHKKKKQQKQKQKRQRARPTRHFYIAAFDTYIDIDIATATLLLNTYRLAFSSDWLAFARQTEPTQLRPAAATSPPTTTLSVCPPASTTTSTTAGPGLSTPPALVVYLYLYFLCPTLYPGPDEPSFFSETTERGLLAFAFATSPTTPPPTPILLAGAVCRCYDPARSQLVNRYSLTTSRHDRTFVTEYFSAAAYTNPPIPTRTTCEIPPARPLHLAATVARLRPPVYHHSTRA</sequence>
<comment type="caution">
    <text evidence="2">The sequence shown here is derived from an EMBL/GenBank/DDBJ whole genome shotgun (WGS) entry which is preliminary data.</text>
</comment>
<evidence type="ECO:0000313" key="2">
    <source>
        <dbReference type="EMBL" id="KAK8074407.1"/>
    </source>
</evidence>
<dbReference type="GeneID" id="92046445"/>
<dbReference type="Proteomes" id="UP001433268">
    <property type="component" value="Unassembled WGS sequence"/>
</dbReference>
<dbReference type="EMBL" id="JAQQWN010000007">
    <property type="protein sequence ID" value="KAK8074407.1"/>
    <property type="molecule type" value="Genomic_DNA"/>
</dbReference>
<name>A0ABR1VUB1_9PEZI</name>
<accession>A0ABR1VUB1</accession>